<evidence type="ECO:0000313" key="1">
    <source>
        <dbReference type="EMBL" id="CAK9181612.1"/>
    </source>
</evidence>
<dbReference type="EMBL" id="CAUOFW020008102">
    <property type="protein sequence ID" value="CAK9181612.1"/>
    <property type="molecule type" value="Genomic_DNA"/>
</dbReference>
<accession>A0ABC8UL33</accession>
<dbReference type="AlphaFoldDB" id="A0ABC8UL33"/>
<evidence type="ECO:0000313" key="2">
    <source>
        <dbReference type="Proteomes" id="UP001642360"/>
    </source>
</evidence>
<dbReference type="Proteomes" id="UP001642360">
    <property type="component" value="Unassembled WGS sequence"/>
</dbReference>
<reference evidence="1 2" key="1">
    <citation type="submission" date="2024-02" db="EMBL/GenBank/DDBJ databases">
        <authorList>
            <person name="Vignale AGUSTIN F."/>
            <person name="Sosa J E."/>
            <person name="Modenutti C."/>
        </authorList>
    </citation>
    <scope>NUCLEOTIDE SEQUENCE [LARGE SCALE GENOMIC DNA]</scope>
</reference>
<organism evidence="1 2">
    <name type="scientific">Ilex paraguariensis</name>
    <name type="common">yerba mate</name>
    <dbReference type="NCBI Taxonomy" id="185542"/>
    <lineage>
        <taxon>Eukaryota</taxon>
        <taxon>Viridiplantae</taxon>
        <taxon>Streptophyta</taxon>
        <taxon>Embryophyta</taxon>
        <taxon>Tracheophyta</taxon>
        <taxon>Spermatophyta</taxon>
        <taxon>Magnoliopsida</taxon>
        <taxon>eudicotyledons</taxon>
        <taxon>Gunneridae</taxon>
        <taxon>Pentapetalae</taxon>
        <taxon>asterids</taxon>
        <taxon>campanulids</taxon>
        <taxon>Aquifoliales</taxon>
        <taxon>Aquifoliaceae</taxon>
        <taxon>Ilex</taxon>
    </lineage>
</organism>
<protein>
    <submittedName>
        <fullName evidence="1">Uncharacterized protein</fullName>
    </submittedName>
</protein>
<name>A0ABC8UL33_9AQUA</name>
<keyword evidence="2" id="KW-1185">Reference proteome</keyword>
<proteinExistence type="predicted"/>
<gene>
    <name evidence="1" type="ORF">ILEXP_LOCUS51687</name>
</gene>
<comment type="caution">
    <text evidence="1">The sequence shown here is derived from an EMBL/GenBank/DDBJ whole genome shotgun (WGS) entry which is preliminary data.</text>
</comment>
<sequence length="76" mass="8015">MDSRPVVQQQNRGADVGVLGPSAVTVVARTPMGLNGAVVHASLIGDHDAQGVDFGQIRRVIRAVEQRGERLSLVGE</sequence>